<feature type="region of interest" description="Disordered" evidence="6">
    <location>
        <begin position="1"/>
        <end position="22"/>
    </location>
</feature>
<feature type="domain" description="HAT C-terminal dimerisation" evidence="7">
    <location>
        <begin position="1226"/>
        <end position="1301"/>
    </location>
</feature>
<comment type="subcellular location">
    <subcellularLocation>
        <location evidence="1">Nucleus</location>
    </subcellularLocation>
</comment>
<feature type="compositionally biased region" description="Basic residues" evidence="6">
    <location>
        <begin position="298"/>
        <end position="316"/>
    </location>
</feature>
<dbReference type="InterPro" id="IPR012337">
    <property type="entry name" value="RNaseH-like_sf"/>
</dbReference>
<evidence type="ECO:0000259" key="7">
    <source>
        <dbReference type="Pfam" id="PF05699"/>
    </source>
</evidence>
<reference evidence="8 9" key="1">
    <citation type="journal article" date="2020" name="ISME J.">
        <title>Uncovering the hidden diversity of litter-decomposition mechanisms in mushroom-forming fungi.</title>
        <authorList>
            <person name="Floudas D."/>
            <person name="Bentzer J."/>
            <person name="Ahren D."/>
            <person name="Johansson T."/>
            <person name="Persson P."/>
            <person name="Tunlid A."/>
        </authorList>
    </citation>
    <scope>NUCLEOTIDE SEQUENCE [LARGE SCALE GENOMIC DNA]</scope>
    <source>
        <strain evidence="8 9">CBS 291.85</strain>
    </source>
</reference>
<gene>
    <name evidence="8" type="ORF">D9758_004983</name>
</gene>
<keyword evidence="3" id="KW-0863">Zinc-finger</keyword>
<name>A0A8H5GVZ0_9AGAR</name>
<evidence type="ECO:0000256" key="3">
    <source>
        <dbReference type="ARBA" id="ARBA00022771"/>
    </source>
</evidence>
<keyword evidence="4" id="KW-0862">Zinc</keyword>
<dbReference type="OrthoDB" id="3000995at2759"/>
<feature type="region of interest" description="Disordered" evidence="6">
    <location>
        <begin position="503"/>
        <end position="602"/>
    </location>
</feature>
<sequence>MELDHKQDAETSPNGPQSIRDAGKHLGKEFQAITLSMTEIFPYPSNNFATHNACRQLHRPPRRKQITTLPNLQTLTTWTGLISTLKTCCPVMEELLPAPKKCFYSALYPERQRAVLSPSSRETIGYRTATWLRDIIWLHFWPLVLLYTLLVCDFPVSADPQVDFFSWVGMDTRALGITSLYCYLVAIQLIIVATNETTIRDLKDWLSSGNKPKLPHWIWKTGAMLVYGSRFRLLEDTKSFGSLQLDSLLHIRVWGFTLGGADGSGDEGSEAATQGKRKRTTDKLDVALQFEHDEPTPKKSRGRKGGQARGGTRGRGRGREKGRGGKGTTSGGIIDQESVRSVIKHIFRLTSKLPDSIPLAESDSKIASSFSDDTETKWMAFNQLFDRAFGEDTRDDAGRLQYLTRGMHGMDLVNAYLAQVAENQLDHLPLELVHGKLIRLRDELRFLSFVDTSKSSAELQSDSDENDEDYFDNGRRRAGSEETVDSFMLGSDGEEIVVEQPHAGLSSKKLAGDSVDEEGSDVEIIEKGKGKDKGKGKEKEKAKVQAGQKGKHRQSDAPPKLGRLSRNDGDMVVSTESKSDGESALRGVQQASVGSRRGPKSDTRDYWYEPRLVRIKGELKWEFKSTEGCTSFDDEHPKPALSNLAAHLTKDHPDRGTETEKDDLRKISSEAASASLMHNYIEAGVLNPALEPTKEGFIDVFSAWVFEDSLPFTMGESSALRCVFAYLKVKFPLPTDTTVRKHLDKITSALHRTVVNEISNVTSKISYSHNTWTNRQMVFSFAGIMAHWIDDDWKLIERLVDFKHLEKDEHISQYAAKAFVKAASSRGGLDKMTITMDNASSCDTLATALGVLLEERYRIHFHPENNCIRCLAHIVNLVVQAVLRGLEEAEAIDDNDYFLLNKDAPIHYNEDDDEDLKAMEAEKFDEDGSADDEMDFELPEGASSLSALKRLRLITTKIVSSPQRRESFRECARKKYTNPLVDKNEKGTPLAKLMVIWDVRTRWNYTHAMLKRARLLRKAVNEWVHLHEEFHELTLSLNDWKWLENLENFLEKFTQVTLTLSHSHTPTLPFVLPMYRHMANELHLCSNDSSFPATMCGAMHEGIKKLDKYHKLAKENHFYVLATACHPAFRLRWFGPAHSDEYVRAHAIFETAYQTYASMVPSGPSGTSLQKPSRDLPANKSFLLGLTKTTSLVSIEPGHEKTPPPAAPQQSEFDRYISNEGGEGDIEKPLDWWRNHCAPTGKDGVPGFPVIARIARDFLAIPGASVSVERLFSKSRHMCTDLRSSMKAETTTKAMCSKCWLRDGLFEFESRKLVSSKIRGGKIVD</sequence>
<feature type="compositionally biased region" description="Acidic residues" evidence="6">
    <location>
        <begin position="461"/>
        <end position="471"/>
    </location>
</feature>
<feature type="compositionally biased region" description="Acidic residues" evidence="6">
    <location>
        <begin position="514"/>
        <end position="523"/>
    </location>
</feature>
<evidence type="ECO:0000256" key="2">
    <source>
        <dbReference type="ARBA" id="ARBA00022723"/>
    </source>
</evidence>
<comment type="caution">
    <text evidence="8">The sequence shown here is derived from an EMBL/GenBank/DDBJ whole genome shotgun (WGS) entry which is preliminary data.</text>
</comment>
<evidence type="ECO:0000256" key="1">
    <source>
        <dbReference type="ARBA" id="ARBA00004123"/>
    </source>
</evidence>
<accession>A0A8H5GVZ0</accession>
<feature type="compositionally biased region" description="Basic and acidic residues" evidence="6">
    <location>
        <begin position="524"/>
        <end position="543"/>
    </location>
</feature>
<feature type="region of interest" description="Disordered" evidence="6">
    <location>
        <begin position="456"/>
        <end position="486"/>
    </location>
</feature>
<dbReference type="PANTHER" id="PTHR46481">
    <property type="entry name" value="ZINC FINGER BED DOMAIN-CONTAINING PROTEIN 4"/>
    <property type="match status" value="1"/>
</dbReference>
<dbReference type="EMBL" id="JAACJM010000006">
    <property type="protein sequence ID" value="KAF5372244.1"/>
    <property type="molecule type" value="Genomic_DNA"/>
</dbReference>
<dbReference type="Proteomes" id="UP000559256">
    <property type="component" value="Unassembled WGS sequence"/>
</dbReference>
<evidence type="ECO:0000256" key="6">
    <source>
        <dbReference type="SAM" id="MobiDB-lite"/>
    </source>
</evidence>
<proteinExistence type="predicted"/>
<evidence type="ECO:0000256" key="4">
    <source>
        <dbReference type="ARBA" id="ARBA00022833"/>
    </source>
</evidence>
<evidence type="ECO:0000313" key="9">
    <source>
        <dbReference type="Proteomes" id="UP000559256"/>
    </source>
</evidence>
<dbReference type="GO" id="GO:0008270">
    <property type="term" value="F:zinc ion binding"/>
    <property type="evidence" value="ECO:0007669"/>
    <property type="project" value="UniProtKB-KW"/>
</dbReference>
<dbReference type="GO" id="GO:0046983">
    <property type="term" value="F:protein dimerization activity"/>
    <property type="evidence" value="ECO:0007669"/>
    <property type="project" value="InterPro"/>
</dbReference>
<evidence type="ECO:0000313" key="8">
    <source>
        <dbReference type="EMBL" id="KAF5372244.1"/>
    </source>
</evidence>
<keyword evidence="9" id="KW-1185">Reference proteome</keyword>
<dbReference type="GO" id="GO:0005634">
    <property type="term" value="C:nucleus"/>
    <property type="evidence" value="ECO:0007669"/>
    <property type="project" value="UniProtKB-SubCell"/>
</dbReference>
<keyword evidence="2" id="KW-0479">Metal-binding</keyword>
<dbReference type="Pfam" id="PF05699">
    <property type="entry name" value="Dimer_Tnp_hAT"/>
    <property type="match status" value="1"/>
</dbReference>
<organism evidence="8 9">
    <name type="scientific">Tetrapyrgos nigripes</name>
    <dbReference type="NCBI Taxonomy" id="182062"/>
    <lineage>
        <taxon>Eukaryota</taxon>
        <taxon>Fungi</taxon>
        <taxon>Dikarya</taxon>
        <taxon>Basidiomycota</taxon>
        <taxon>Agaricomycotina</taxon>
        <taxon>Agaricomycetes</taxon>
        <taxon>Agaricomycetidae</taxon>
        <taxon>Agaricales</taxon>
        <taxon>Marasmiineae</taxon>
        <taxon>Marasmiaceae</taxon>
        <taxon>Tetrapyrgos</taxon>
    </lineage>
</organism>
<feature type="compositionally biased region" description="Basic and acidic residues" evidence="6">
    <location>
        <begin position="288"/>
        <end position="297"/>
    </location>
</feature>
<keyword evidence="5" id="KW-0539">Nucleus</keyword>
<dbReference type="SUPFAM" id="SSF53098">
    <property type="entry name" value="Ribonuclease H-like"/>
    <property type="match status" value="1"/>
</dbReference>
<feature type="region of interest" description="Disordered" evidence="6">
    <location>
        <begin position="288"/>
        <end position="333"/>
    </location>
</feature>
<dbReference type="InterPro" id="IPR052035">
    <property type="entry name" value="ZnF_BED_domain_contain"/>
</dbReference>
<evidence type="ECO:0000256" key="5">
    <source>
        <dbReference type="ARBA" id="ARBA00023242"/>
    </source>
</evidence>
<protein>
    <recommendedName>
        <fullName evidence="7">HAT C-terminal dimerisation domain-containing protein</fullName>
    </recommendedName>
</protein>
<dbReference type="PANTHER" id="PTHR46481:SF10">
    <property type="entry name" value="ZINC FINGER BED DOMAIN-CONTAINING PROTEIN 39"/>
    <property type="match status" value="1"/>
</dbReference>
<dbReference type="InterPro" id="IPR008906">
    <property type="entry name" value="HATC_C_dom"/>
</dbReference>